<reference evidence="1 2" key="1">
    <citation type="journal article" date="2008" name="Proc. Natl. Acad. Sci. U.S.A.">
        <title>The genome of Cyanothece 51142, a unicellular diazotrophic cyanobacterium important in the marine nitrogen cycle.</title>
        <authorList>
            <person name="Welsh E.A."/>
            <person name="Liberton M."/>
            <person name="Stoeckel J."/>
            <person name="Loh T."/>
            <person name="Elvitigala T."/>
            <person name="Wang C."/>
            <person name="Wollam A."/>
            <person name="Fulton R.S."/>
            <person name="Clifton S.W."/>
            <person name="Jacobs J.M."/>
            <person name="Aurora R."/>
            <person name="Ghosh B.K."/>
            <person name="Sherman L.A."/>
            <person name="Smith R.D."/>
            <person name="Wilson R.K."/>
            <person name="Pakrasi H.B."/>
        </authorList>
    </citation>
    <scope>NUCLEOTIDE SEQUENCE [LARGE SCALE GENOMIC DNA]</scope>
    <source>
        <strain evidence="2">ATCC 51142 / BH68</strain>
    </source>
</reference>
<dbReference type="Gene3D" id="2.130.10.10">
    <property type="entry name" value="YVTN repeat-like/Quinoprotein amine dehydrogenase"/>
    <property type="match status" value="1"/>
</dbReference>
<keyword evidence="2" id="KW-1185">Reference proteome</keyword>
<dbReference type="Proteomes" id="UP000001203">
    <property type="component" value="Chromosome circular"/>
</dbReference>
<dbReference type="HOGENOM" id="CLU_500376_0_0_3"/>
<dbReference type="eggNOG" id="ENOG502ZAIW">
    <property type="taxonomic scope" value="Bacteria"/>
</dbReference>
<dbReference type="STRING" id="43989.cce_0507"/>
<dbReference type="AlphaFoldDB" id="B1WP76"/>
<dbReference type="KEGG" id="cyt:cce_0507"/>
<accession>B1WP76</accession>
<proteinExistence type="predicted"/>
<protein>
    <submittedName>
        <fullName evidence="1">Uncharacterized protein</fullName>
    </submittedName>
</protein>
<organism evidence="1 2">
    <name type="scientific">Crocosphaera subtropica (strain ATCC 51142 / BH68)</name>
    <name type="common">Cyanothece sp. (strain ATCC 51142)</name>
    <dbReference type="NCBI Taxonomy" id="43989"/>
    <lineage>
        <taxon>Bacteria</taxon>
        <taxon>Bacillati</taxon>
        <taxon>Cyanobacteriota</taxon>
        <taxon>Cyanophyceae</taxon>
        <taxon>Oscillatoriophycideae</taxon>
        <taxon>Chroococcales</taxon>
        <taxon>Aphanothecaceae</taxon>
        <taxon>Crocosphaera</taxon>
        <taxon>Crocosphaera subtropica</taxon>
    </lineage>
</organism>
<name>B1WP76_CROS5</name>
<evidence type="ECO:0000313" key="2">
    <source>
        <dbReference type="Proteomes" id="UP000001203"/>
    </source>
</evidence>
<sequence>MLSMSLKLIISLVSLTWLFLGCTTSKQGINQTENNCPSPPVSPPKFRVNNEGDFFEKLKTLNIEVSEGIITFQTQDYDFIFCNKNKTFIIKKGNYKPEEKPVTNYEEAIQELNDPSYKIINWQDKTYQYRVILEPNPFPDFEVEPEKVILELIIPEAEQPQKHTLYTLKQVKQQKAGIQLGVPKITATVINNNQFYWSVSSEQGEGNGGIATIVSYEPEVDKINIIQPSQLAKQQINDLKISNNDTDTILWLATQTSGEGNPYLPGMGLVSYNANRKSLKSYYARNSNLVGMIPHKLNIEKENLWVATGNGLCQIKWQTIEQVSSWKCWEFQLEATLPNEGLKVYQSLLNPNPQITLNADENQETVEVLWWSPQNYETEKGRYEIVYDSGFSVTLEDKGVMNWKEWYDNQYQVNPWEAMVYWPGKDWLWNGNRFIRPFDGVSLNYFGGGPGGISSWNNSQQQRPEIYAIRGDLDLIELTKDSTSVKYYSGWVDDDVLQPYLMIVPTEKPKNIQPNPLKKVSQ</sequence>
<dbReference type="EMBL" id="CP000806">
    <property type="protein sequence ID" value="ACB49858.1"/>
    <property type="molecule type" value="Genomic_DNA"/>
</dbReference>
<evidence type="ECO:0000313" key="1">
    <source>
        <dbReference type="EMBL" id="ACB49858.1"/>
    </source>
</evidence>
<dbReference type="PROSITE" id="PS51257">
    <property type="entry name" value="PROKAR_LIPOPROTEIN"/>
    <property type="match status" value="1"/>
</dbReference>
<gene>
    <name evidence="1" type="ordered locus">cce_0507</name>
</gene>
<dbReference type="InterPro" id="IPR015943">
    <property type="entry name" value="WD40/YVTN_repeat-like_dom_sf"/>
</dbReference>